<keyword evidence="2 4" id="KW-0689">Ribosomal protein</keyword>
<dbReference type="GO" id="GO:0022618">
    <property type="term" value="P:protein-RNA complex assembly"/>
    <property type="evidence" value="ECO:0007669"/>
    <property type="project" value="TreeGrafter"/>
</dbReference>
<dbReference type="Proteomes" id="UP001064489">
    <property type="component" value="Chromosome 3"/>
</dbReference>
<gene>
    <name evidence="5" type="ORF">LWI28_005004</name>
</gene>
<evidence type="ECO:0000256" key="2">
    <source>
        <dbReference type="ARBA" id="ARBA00022980"/>
    </source>
</evidence>
<dbReference type="GO" id="GO:0003735">
    <property type="term" value="F:structural constituent of ribosome"/>
    <property type="evidence" value="ECO:0007669"/>
    <property type="project" value="InterPro"/>
</dbReference>
<dbReference type="InterPro" id="IPR038464">
    <property type="entry name" value="Ribosomal_eL38_sf"/>
</dbReference>
<dbReference type="AlphaFoldDB" id="A0AAD5J428"/>
<dbReference type="Gene3D" id="3.30.720.90">
    <property type="match status" value="1"/>
</dbReference>
<evidence type="ECO:0000313" key="6">
    <source>
        <dbReference type="Proteomes" id="UP001064489"/>
    </source>
</evidence>
<evidence type="ECO:0008006" key="7">
    <source>
        <dbReference type="Google" id="ProtNLM"/>
    </source>
</evidence>
<dbReference type="PANTHER" id="PTHR10965">
    <property type="entry name" value="60S RIBOSOMAL PROTEIN L38"/>
    <property type="match status" value="1"/>
</dbReference>
<accession>A0AAD5J428</accession>
<dbReference type="GO" id="GO:0022625">
    <property type="term" value="C:cytosolic large ribosomal subunit"/>
    <property type="evidence" value="ECO:0007669"/>
    <property type="project" value="TreeGrafter"/>
</dbReference>
<reference evidence="5" key="1">
    <citation type="journal article" date="2022" name="Plant J.">
        <title>Strategies of tolerance reflected in two North American maple genomes.</title>
        <authorList>
            <person name="McEvoy S.L."/>
            <person name="Sezen U.U."/>
            <person name="Trouern-Trend A."/>
            <person name="McMahon S.M."/>
            <person name="Schaberg P.G."/>
            <person name="Yang J."/>
            <person name="Wegrzyn J.L."/>
            <person name="Swenson N.G."/>
        </authorList>
    </citation>
    <scope>NUCLEOTIDE SEQUENCE</scope>
    <source>
        <strain evidence="5">91603</strain>
    </source>
</reference>
<comment type="similarity">
    <text evidence="1 4">Belongs to the eukaryotic ribosomal protein eL38 family.</text>
</comment>
<evidence type="ECO:0000256" key="3">
    <source>
        <dbReference type="ARBA" id="ARBA00023274"/>
    </source>
</evidence>
<name>A0AAD5J428_ACENE</name>
<dbReference type="GO" id="GO:0006412">
    <property type="term" value="P:translation"/>
    <property type="evidence" value="ECO:0007669"/>
    <property type="project" value="InterPro"/>
</dbReference>
<dbReference type="Pfam" id="PF01781">
    <property type="entry name" value="Ribosomal_L38e"/>
    <property type="match status" value="1"/>
</dbReference>
<protein>
    <recommendedName>
        <fullName evidence="7">60S ribosomal protein L38</fullName>
    </recommendedName>
</protein>
<dbReference type="FunFam" id="3.30.720.90:FF:000001">
    <property type="entry name" value="60S ribosomal protein L38"/>
    <property type="match status" value="1"/>
</dbReference>
<sequence length="83" mass="9897">MPKQIHKIKDFLLTARRKDARSVKIKRSKDVVKFKVHSSKYLYTLYVFNSEKADKLKQSLPPADPDQPFFYLFLLFLQFKVNC</sequence>
<dbReference type="InterPro" id="IPR002675">
    <property type="entry name" value="Ribosomal_eL38"/>
</dbReference>
<comment type="caution">
    <text evidence="5">The sequence shown here is derived from an EMBL/GenBank/DDBJ whole genome shotgun (WGS) entry which is preliminary data.</text>
</comment>
<evidence type="ECO:0000313" key="5">
    <source>
        <dbReference type="EMBL" id="KAI9185173.1"/>
    </source>
</evidence>
<evidence type="ECO:0000256" key="1">
    <source>
        <dbReference type="ARBA" id="ARBA00007803"/>
    </source>
</evidence>
<reference evidence="5" key="2">
    <citation type="submission" date="2023-02" db="EMBL/GenBank/DDBJ databases">
        <authorList>
            <person name="Swenson N.G."/>
            <person name="Wegrzyn J.L."/>
            <person name="Mcevoy S.L."/>
        </authorList>
    </citation>
    <scope>NUCLEOTIDE SEQUENCE</scope>
    <source>
        <strain evidence="5">91603</strain>
        <tissue evidence="5">Leaf</tissue>
    </source>
</reference>
<dbReference type="PANTHER" id="PTHR10965:SF0">
    <property type="entry name" value="LARGE RIBOSOMAL SUBUNIT PROTEIN EL38"/>
    <property type="match status" value="1"/>
</dbReference>
<dbReference type="EMBL" id="JAJSOW010000100">
    <property type="protein sequence ID" value="KAI9185173.1"/>
    <property type="molecule type" value="Genomic_DNA"/>
</dbReference>
<keyword evidence="3 4" id="KW-0687">Ribonucleoprotein</keyword>
<proteinExistence type="inferred from homology"/>
<organism evidence="5 6">
    <name type="scientific">Acer negundo</name>
    <name type="common">Box elder</name>
    <dbReference type="NCBI Taxonomy" id="4023"/>
    <lineage>
        <taxon>Eukaryota</taxon>
        <taxon>Viridiplantae</taxon>
        <taxon>Streptophyta</taxon>
        <taxon>Embryophyta</taxon>
        <taxon>Tracheophyta</taxon>
        <taxon>Spermatophyta</taxon>
        <taxon>Magnoliopsida</taxon>
        <taxon>eudicotyledons</taxon>
        <taxon>Gunneridae</taxon>
        <taxon>Pentapetalae</taxon>
        <taxon>rosids</taxon>
        <taxon>malvids</taxon>
        <taxon>Sapindales</taxon>
        <taxon>Sapindaceae</taxon>
        <taxon>Hippocastanoideae</taxon>
        <taxon>Acereae</taxon>
        <taxon>Acer</taxon>
    </lineage>
</organism>
<evidence type="ECO:0000256" key="4">
    <source>
        <dbReference type="RuleBase" id="RU003445"/>
    </source>
</evidence>
<keyword evidence="6" id="KW-1185">Reference proteome</keyword>